<accession>X1H5M9</accession>
<dbReference type="EMBL" id="BARU01023376">
    <property type="protein sequence ID" value="GAH52395.1"/>
    <property type="molecule type" value="Genomic_DNA"/>
</dbReference>
<name>X1H5M9_9ZZZZ</name>
<dbReference type="InterPro" id="IPR010656">
    <property type="entry name" value="DctM"/>
</dbReference>
<feature type="non-terminal residue" evidence="3">
    <location>
        <position position="88"/>
    </location>
</feature>
<organism evidence="3">
    <name type="scientific">marine sediment metagenome</name>
    <dbReference type="NCBI Taxonomy" id="412755"/>
    <lineage>
        <taxon>unclassified sequences</taxon>
        <taxon>metagenomes</taxon>
        <taxon>ecological metagenomes</taxon>
    </lineage>
</organism>
<protein>
    <recommendedName>
        <fullName evidence="2">TRAP C4-dicarboxylate transport system permease DctM subunit domain-containing protein</fullName>
    </recommendedName>
</protein>
<sequence>MTPEMMAMLMLGFIVLGIILGIPVAYILGGVPLVFGLIYFGDKILPMYYAMVFGMVRAYALVCVPLFIFMGTLLERSGIAENLYRGFF</sequence>
<dbReference type="AlphaFoldDB" id="X1H5M9"/>
<evidence type="ECO:0000259" key="2">
    <source>
        <dbReference type="Pfam" id="PF06808"/>
    </source>
</evidence>
<reference evidence="3" key="1">
    <citation type="journal article" date="2014" name="Front. Microbiol.">
        <title>High frequency of phylogenetically diverse reductive dehalogenase-homologous genes in deep subseafloor sedimentary metagenomes.</title>
        <authorList>
            <person name="Kawai M."/>
            <person name="Futagami T."/>
            <person name="Toyoda A."/>
            <person name="Takaki Y."/>
            <person name="Nishi S."/>
            <person name="Hori S."/>
            <person name="Arai W."/>
            <person name="Tsubouchi T."/>
            <person name="Morono Y."/>
            <person name="Uchiyama I."/>
            <person name="Ito T."/>
            <person name="Fujiyama A."/>
            <person name="Inagaki F."/>
            <person name="Takami H."/>
        </authorList>
    </citation>
    <scope>NUCLEOTIDE SEQUENCE</scope>
    <source>
        <strain evidence="3">Expedition CK06-06</strain>
    </source>
</reference>
<keyword evidence="1" id="KW-1133">Transmembrane helix</keyword>
<dbReference type="Pfam" id="PF06808">
    <property type="entry name" value="DctM"/>
    <property type="match status" value="1"/>
</dbReference>
<feature type="domain" description="TRAP C4-dicarboxylate transport system permease DctM subunit" evidence="2">
    <location>
        <begin position="12"/>
        <end position="85"/>
    </location>
</feature>
<evidence type="ECO:0000256" key="1">
    <source>
        <dbReference type="SAM" id="Phobius"/>
    </source>
</evidence>
<keyword evidence="1" id="KW-0812">Transmembrane</keyword>
<gene>
    <name evidence="3" type="ORF">S03H2_37947</name>
</gene>
<comment type="caution">
    <text evidence="3">The sequence shown here is derived from an EMBL/GenBank/DDBJ whole genome shotgun (WGS) entry which is preliminary data.</text>
</comment>
<feature type="transmembrane region" description="Helical" evidence="1">
    <location>
        <begin position="7"/>
        <end position="28"/>
    </location>
</feature>
<feature type="transmembrane region" description="Helical" evidence="1">
    <location>
        <begin position="48"/>
        <end position="69"/>
    </location>
</feature>
<evidence type="ECO:0000313" key="3">
    <source>
        <dbReference type="EMBL" id="GAH52395.1"/>
    </source>
</evidence>
<proteinExistence type="predicted"/>
<keyword evidence="1" id="KW-0472">Membrane</keyword>